<dbReference type="AlphaFoldDB" id="A0A820YV56"/>
<evidence type="ECO:0000256" key="1">
    <source>
        <dbReference type="SAM" id="Phobius"/>
    </source>
</evidence>
<keyword evidence="1" id="KW-0812">Transmembrane</keyword>
<keyword evidence="3" id="KW-1185">Reference proteome</keyword>
<evidence type="ECO:0000313" key="3">
    <source>
        <dbReference type="Proteomes" id="UP000663866"/>
    </source>
</evidence>
<feature type="non-terminal residue" evidence="2">
    <location>
        <position position="1"/>
    </location>
</feature>
<keyword evidence="1" id="KW-1133">Transmembrane helix</keyword>
<comment type="caution">
    <text evidence="2">The sequence shown here is derived from an EMBL/GenBank/DDBJ whole genome shotgun (WGS) entry which is preliminary data.</text>
</comment>
<sequence length="89" mass="9849">ILEFSLALIKLTLQLLLSDTLVSSTADFILLIFELHDSNLFIAFGSMLFNLLNLFNNFSLAISIMNSFDLIKSAPNKSSFAKSSTITND</sequence>
<keyword evidence="1" id="KW-0472">Membrane</keyword>
<gene>
    <name evidence="2" type="ORF">OVN521_LOCUS43309</name>
</gene>
<organism evidence="2 3">
    <name type="scientific">Rotaria magnacalcarata</name>
    <dbReference type="NCBI Taxonomy" id="392030"/>
    <lineage>
        <taxon>Eukaryota</taxon>
        <taxon>Metazoa</taxon>
        <taxon>Spiralia</taxon>
        <taxon>Gnathifera</taxon>
        <taxon>Rotifera</taxon>
        <taxon>Eurotatoria</taxon>
        <taxon>Bdelloidea</taxon>
        <taxon>Philodinida</taxon>
        <taxon>Philodinidae</taxon>
        <taxon>Rotaria</taxon>
    </lineage>
</organism>
<reference evidence="2" key="1">
    <citation type="submission" date="2021-02" db="EMBL/GenBank/DDBJ databases">
        <authorList>
            <person name="Nowell W R."/>
        </authorList>
    </citation>
    <scope>NUCLEOTIDE SEQUENCE</scope>
</reference>
<feature type="transmembrane region" description="Helical" evidence="1">
    <location>
        <begin position="40"/>
        <end position="62"/>
    </location>
</feature>
<accession>A0A820YV56</accession>
<name>A0A820YV56_9BILA</name>
<evidence type="ECO:0000313" key="2">
    <source>
        <dbReference type="EMBL" id="CAF4553201.1"/>
    </source>
</evidence>
<dbReference type="EMBL" id="CAJOBG010061618">
    <property type="protein sequence ID" value="CAF4553201.1"/>
    <property type="molecule type" value="Genomic_DNA"/>
</dbReference>
<dbReference type="Proteomes" id="UP000663866">
    <property type="component" value="Unassembled WGS sequence"/>
</dbReference>
<proteinExistence type="predicted"/>
<protein>
    <submittedName>
        <fullName evidence="2">Uncharacterized protein</fullName>
    </submittedName>
</protein>